<sequence length="181" mass="21612">MTEETLTYNTPCSAEIFTQIQQYEFKRLWKDNLKDNSKNIFYGILFTLVGILIILAEGYRFAGFFLGFSLAAFSYYFSYHSSYKKAKKRHEEIIEKEISCLRINSTDVIWEFTPTHFSFKNYKSEYKFIWQEITYCILDDKYLYITASSFMHFILDKANIDESNLNKTISYLETKSKFKEI</sequence>
<evidence type="ECO:0008006" key="6">
    <source>
        <dbReference type="Google" id="ProtNLM"/>
    </source>
</evidence>
<keyword evidence="4" id="KW-1185">Reference proteome</keyword>
<evidence type="ECO:0000256" key="1">
    <source>
        <dbReference type="SAM" id="Phobius"/>
    </source>
</evidence>
<protein>
    <recommendedName>
        <fullName evidence="6">YcxB-like protein domain-containing protein</fullName>
    </recommendedName>
</protein>
<dbReference type="EMBL" id="JACXXP010000007">
    <property type="protein sequence ID" value="MBD3904609.1"/>
    <property type="molecule type" value="Genomic_DNA"/>
</dbReference>
<accession>A0A9Q3YUB5</accession>
<gene>
    <name evidence="2" type="ORF">IEW27_08390</name>
    <name evidence="3" type="ORF">LNP80_15680</name>
</gene>
<proteinExistence type="predicted"/>
<dbReference type="AlphaFoldDB" id="A0A9Q3YUB5"/>
<reference evidence="2" key="3">
    <citation type="submission" date="2024-05" db="EMBL/GenBank/DDBJ databases">
        <title>Description of novel Chryseobacterium sp. strain C-2.</title>
        <authorList>
            <person name="Saticioglu I.B."/>
        </authorList>
    </citation>
    <scope>NUCLEOTIDE SEQUENCE</scope>
    <source>
        <strain evidence="2">C-2</strain>
    </source>
</reference>
<dbReference type="EMBL" id="JAJJML010000001">
    <property type="protein sequence ID" value="MCC9035677.1"/>
    <property type="molecule type" value="Genomic_DNA"/>
</dbReference>
<dbReference type="Proteomes" id="UP000603715">
    <property type="component" value="Unassembled WGS sequence"/>
</dbReference>
<evidence type="ECO:0000313" key="5">
    <source>
        <dbReference type="Proteomes" id="UP001107960"/>
    </source>
</evidence>
<name>A0A9Q3YUB5_9FLAO</name>
<keyword evidence="1" id="KW-0812">Transmembrane</keyword>
<comment type="caution">
    <text evidence="3">The sequence shown here is derived from an EMBL/GenBank/DDBJ whole genome shotgun (WGS) entry which is preliminary data.</text>
</comment>
<evidence type="ECO:0000313" key="4">
    <source>
        <dbReference type="Proteomes" id="UP000603715"/>
    </source>
</evidence>
<evidence type="ECO:0000313" key="2">
    <source>
        <dbReference type="EMBL" id="MBD3904609.1"/>
    </source>
</evidence>
<keyword evidence="1" id="KW-1133">Transmembrane helix</keyword>
<keyword evidence="1" id="KW-0472">Membrane</keyword>
<dbReference type="Proteomes" id="UP001107960">
    <property type="component" value="Unassembled WGS sequence"/>
</dbReference>
<organism evidence="3 5">
    <name type="scientific">Chryseobacterium muglaense</name>
    <dbReference type="NCBI Taxonomy" id="2893752"/>
    <lineage>
        <taxon>Bacteria</taxon>
        <taxon>Pseudomonadati</taxon>
        <taxon>Bacteroidota</taxon>
        <taxon>Flavobacteriia</taxon>
        <taxon>Flavobacteriales</taxon>
        <taxon>Weeksellaceae</taxon>
        <taxon>Chryseobacterium group</taxon>
        <taxon>Chryseobacterium</taxon>
    </lineage>
</organism>
<dbReference type="RefSeq" id="WP_191179150.1">
    <property type="nucleotide sequence ID" value="NZ_JACXXP010000007.1"/>
</dbReference>
<reference evidence="3" key="1">
    <citation type="submission" date="2021-11" db="EMBL/GenBank/DDBJ databases">
        <title>Description of novel Chryseobacterium species.</title>
        <authorList>
            <person name="Saticioglu I.B."/>
            <person name="Ay H."/>
            <person name="Altun S."/>
            <person name="Duman M."/>
        </authorList>
    </citation>
    <scope>NUCLEOTIDE SEQUENCE</scope>
    <source>
        <strain evidence="3">C-39</strain>
    </source>
</reference>
<feature type="transmembrane region" description="Helical" evidence="1">
    <location>
        <begin position="39"/>
        <end position="56"/>
    </location>
</feature>
<feature type="transmembrane region" description="Helical" evidence="1">
    <location>
        <begin position="62"/>
        <end position="79"/>
    </location>
</feature>
<evidence type="ECO:0000313" key="3">
    <source>
        <dbReference type="EMBL" id="MCC9035677.1"/>
    </source>
</evidence>
<reference evidence="4" key="2">
    <citation type="submission" date="2023-07" db="EMBL/GenBank/DDBJ databases">
        <title>Description of novel Chryseobacterium sp. strain C-2.</title>
        <authorList>
            <person name="Saticioglu I.B."/>
        </authorList>
    </citation>
    <scope>NUCLEOTIDE SEQUENCE [LARGE SCALE GENOMIC DNA]</scope>
    <source>
        <strain evidence="4">C-2</strain>
    </source>
</reference>